<evidence type="ECO:0000256" key="6">
    <source>
        <dbReference type="SAM" id="Phobius"/>
    </source>
</evidence>
<keyword evidence="3 6" id="KW-0812">Transmembrane</keyword>
<dbReference type="InterPro" id="IPR016181">
    <property type="entry name" value="Acyl_CoA_acyltransferase"/>
</dbReference>
<dbReference type="EMBL" id="JBHSGI010000005">
    <property type="protein sequence ID" value="MFC4668558.1"/>
    <property type="molecule type" value="Genomic_DNA"/>
</dbReference>
<keyword evidence="5 6" id="KW-0472">Membrane</keyword>
<comment type="subcellular location">
    <subcellularLocation>
        <location evidence="1">Cell membrane</location>
        <topology evidence="1">Multi-pass membrane protein</topology>
    </subcellularLocation>
</comment>
<sequence length="614" mass="65162">MRAQISFSPSSALRVAVPAALTLLCFWLLARRLDPAAMGDSLRALGQTGPLNWLAALAATLVSFWAIGRYDAVAHRHLATGVLTRTARRSGACAIAFSQAVGFGLLTGSFARWRLLPGLRWRDAVRLTVFVAVSFLTALAALIGLVSLFDTPWPARPWLPVCGLLVLPLLLGLAFCLPVIRIGRFRLTLPTLPALAGIALWTVIDTAFAALALTVLIPETASLTWAAVFPAYLVALGSALISGTPGGLGPFELTLILLLPAGTEAQVIAGVIGFRLVYFALPALIAGAVLLRRPFGPAMAETAATATSLPANLLRAETAVIRQSGGQILCAGDAAVAAIRTPQLIAGIFDPISGPMPEVLNLLWVTARSANRIACLYKCGARSAALARRAGWKVQRIAREAVIDTARFDLSTPRHRQLRRKLRHAERGGLTITRDSAPPLAALTAIDTAWQADRGRARGTTMGRFCADYIQGQEIFVARLNGEARAFVTLHATSSEWCLDLMRWQPGLPDGVMHALITAAIRAAAAAGVPRLSLAAVPDHRLSRDSGSGLAQFKASFAPRWEPLYLAAPDAPALALAAADLARTIFWPGPAASPSPQAIHEDVEQNGFAMRPAP</sequence>
<keyword evidence="9" id="KW-1185">Reference proteome</keyword>
<evidence type="ECO:0000313" key="9">
    <source>
        <dbReference type="Proteomes" id="UP001595973"/>
    </source>
</evidence>
<organism evidence="8 9">
    <name type="scientific">Seohaeicola nanhaiensis</name>
    <dbReference type="NCBI Taxonomy" id="1387282"/>
    <lineage>
        <taxon>Bacteria</taxon>
        <taxon>Pseudomonadati</taxon>
        <taxon>Pseudomonadota</taxon>
        <taxon>Alphaproteobacteria</taxon>
        <taxon>Rhodobacterales</taxon>
        <taxon>Roseobacteraceae</taxon>
        <taxon>Seohaeicola</taxon>
    </lineage>
</organism>
<evidence type="ECO:0000256" key="3">
    <source>
        <dbReference type="ARBA" id="ARBA00022692"/>
    </source>
</evidence>
<dbReference type="Pfam" id="PF09924">
    <property type="entry name" value="LPG_synthase_C"/>
    <property type="match status" value="1"/>
</dbReference>
<dbReference type="RefSeq" id="WP_380716860.1">
    <property type="nucleotide sequence ID" value="NZ_JBHSGI010000005.1"/>
</dbReference>
<evidence type="ECO:0000256" key="2">
    <source>
        <dbReference type="ARBA" id="ARBA00022475"/>
    </source>
</evidence>
<feature type="domain" description="Phosphatidylglycerol lysyltransferase C-terminal" evidence="7">
    <location>
        <begin position="330"/>
        <end position="567"/>
    </location>
</feature>
<dbReference type="PANTHER" id="PTHR34697">
    <property type="entry name" value="PHOSPHATIDYLGLYCEROL LYSYLTRANSFERASE"/>
    <property type="match status" value="1"/>
</dbReference>
<evidence type="ECO:0000256" key="5">
    <source>
        <dbReference type="ARBA" id="ARBA00023136"/>
    </source>
</evidence>
<protein>
    <submittedName>
        <fullName evidence="8">Phosphatidylglycerol lysyltransferase domain-containing protein</fullName>
    </submittedName>
</protein>
<keyword evidence="2" id="KW-1003">Cell membrane</keyword>
<feature type="transmembrane region" description="Helical" evidence="6">
    <location>
        <begin position="158"/>
        <end position="180"/>
    </location>
</feature>
<feature type="transmembrane region" description="Helical" evidence="6">
    <location>
        <begin position="12"/>
        <end position="30"/>
    </location>
</feature>
<evidence type="ECO:0000256" key="1">
    <source>
        <dbReference type="ARBA" id="ARBA00004651"/>
    </source>
</evidence>
<feature type="transmembrane region" description="Helical" evidence="6">
    <location>
        <begin position="223"/>
        <end position="245"/>
    </location>
</feature>
<feature type="transmembrane region" description="Helical" evidence="6">
    <location>
        <begin position="125"/>
        <end position="146"/>
    </location>
</feature>
<proteinExistence type="predicted"/>
<keyword evidence="4 6" id="KW-1133">Transmembrane helix</keyword>
<evidence type="ECO:0000313" key="8">
    <source>
        <dbReference type="EMBL" id="MFC4668558.1"/>
    </source>
</evidence>
<dbReference type="InterPro" id="IPR024320">
    <property type="entry name" value="LPG_synthase_C"/>
</dbReference>
<comment type="caution">
    <text evidence="8">The sequence shown here is derived from an EMBL/GenBank/DDBJ whole genome shotgun (WGS) entry which is preliminary data.</text>
</comment>
<dbReference type="SUPFAM" id="SSF55729">
    <property type="entry name" value="Acyl-CoA N-acyltransferases (Nat)"/>
    <property type="match status" value="1"/>
</dbReference>
<dbReference type="InterPro" id="IPR051211">
    <property type="entry name" value="PG_lysyltransferase"/>
</dbReference>
<feature type="transmembrane region" description="Helical" evidence="6">
    <location>
        <begin position="91"/>
        <end position="113"/>
    </location>
</feature>
<feature type="transmembrane region" description="Helical" evidence="6">
    <location>
        <begin position="50"/>
        <end position="70"/>
    </location>
</feature>
<name>A0ABV9KF75_9RHOB</name>
<feature type="transmembrane region" description="Helical" evidence="6">
    <location>
        <begin position="265"/>
        <end position="291"/>
    </location>
</feature>
<evidence type="ECO:0000256" key="4">
    <source>
        <dbReference type="ARBA" id="ARBA00022989"/>
    </source>
</evidence>
<accession>A0ABV9KF75</accession>
<reference evidence="9" key="1">
    <citation type="journal article" date="2019" name="Int. J. Syst. Evol. Microbiol.">
        <title>The Global Catalogue of Microorganisms (GCM) 10K type strain sequencing project: providing services to taxonomists for standard genome sequencing and annotation.</title>
        <authorList>
            <consortium name="The Broad Institute Genomics Platform"/>
            <consortium name="The Broad Institute Genome Sequencing Center for Infectious Disease"/>
            <person name="Wu L."/>
            <person name="Ma J."/>
        </authorList>
    </citation>
    <scope>NUCLEOTIDE SEQUENCE [LARGE SCALE GENOMIC DNA]</scope>
    <source>
        <strain evidence="9">CGMCC 4.7283</strain>
    </source>
</reference>
<dbReference type="PANTHER" id="PTHR34697:SF2">
    <property type="entry name" value="PHOSPHATIDYLGLYCEROL LYSYLTRANSFERASE"/>
    <property type="match status" value="1"/>
</dbReference>
<feature type="transmembrane region" description="Helical" evidence="6">
    <location>
        <begin position="192"/>
        <end position="216"/>
    </location>
</feature>
<dbReference type="Proteomes" id="UP001595973">
    <property type="component" value="Unassembled WGS sequence"/>
</dbReference>
<gene>
    <name evidence="8" type="ORF">ACFO5X_08345</name>
</gene>
<evidence type="ECO:0000259" key="7">
    <source>
        <dbReference type="Pfam" id="PF09924"/>
    </source>
</evidence>